<keyword evidence="5" id="KW-1185">Reference proteome</keyword>
<proteinExistence type="predicted"/>
<dbReference type="RefSeq" id="XP_007311509.1">
    <property type="nucleotide sequence ID" value="XM_007311447.1"/>
</dbReference>
<evidence type="ECO:0008006" key="6">
    <source>
        <dbReference type="Google" id="ProtNLM"/>
    </source>
</evidence>
<dbReference type="GO" id="GO:0006508">
    <property type="term" value="P:proteolysis"/>
    <property type="evidence" value="ECO:0007669"/>
    <property type="project" value="InterPro"/>
</dbReference>
<gene>
    <name evidence="4" type="ORF">STEHIDRAFT_163729</name>
</gene>
<accession>R7RYF7</accession>
<feature type="compositionally biased region" description="Low complexity" evidence="2">
    <location>
        <begin position="423"/>
        <end position="457"/>
    </location>
</feature>
<dbReference type="KEGG" id="shs:STEHIDRAFT_163729"/>
<dbReference type="CDD" id="cd13426">
    <property type="entry name" value="Peptidase_G1"/>
    <property type="match status" value="1"/>
</dbReference>
<dbReference type="PANTHER" id="PTHR37536">
    <property type="entry name" value="PUTATIVE (AFU_ORTHOLOGUE AFUA_3G02970)-RELATED"/>
    <property type="match status" value="1"/>
</dbReference>
<dbReference type="Gene3D" id="2.60.120.700">
    <property type="entry name" value="Peptidase G1"/>
    <property type="match status" value="1"/>
</dbReference>
<feature type="transmembrane region" description="Helical" evidence="3">
    <location>
        <begin position="474"/>
        <end position="499"/>
    </location>
</feature>
<evidence type="ECO:0000256" key="1">
    <source>
        <dbReference type="PIRSR" id="PIRSR600250-50"/>
    </source>
</evidence>
<reference evidence="5" key="1">
    <citation type="journal article" date="2012" name="Science">
        <title>The Paleozoic origin of enzymatic lignin decomposition reconstructed from 31 fungal genomes.</title>
        <authorList>
            <person name="Floudas D."/>
            <person name="Binder M."/>
            <person name="Riley R."/>
            <person name="Barry K."/>
            <person name="Blanchette R.A."/>
            <person name="Henrissat B."/>
            <person name="Martinez A.T."/>
            <person name="Otillar R."/>
            <person name="Spatafora J.W."/>
            <person name="Yadav J.S."/>
            <person name="Aerts A."/>
            <person name="Benoit I."/>
            <person name="Boyd A."/>
            <person name="Carlson A."/>
            <person name="Copeland A."/>
            <person name="Coutinho P.M."/>
            <person name="de Vries R.P."/>
            <person name="Ferreira P."/>
            <person name="Findley K."/>
            <person name="Foster B."/>
            <person name="Gaskell J."/>
            <person name="Glotzer D."/>
            <person name="Gorecki P."/>
            <person name="Heitman J."/>
            <person name="Hesse C."/>
            <person name="Hori C."/>
            <person name="Igarashi K."/>
            <person name="Jurgens J.A."/>
            <person name="Kallen N."/>
            <person name="Kersten P."/>
            <person name="Kohler A."/>
            <person name="Kuees U."/>
            <person name="Kumar T.K.A."/>
            <person name="Kuo A."/>
            <person name="LaButti K."/>
            <person name="Larrondo L.F."/>
            <person name="Lindquist E."/>
            <person name="Ling A."/>
            <person name="Lombard V."/>
            <person name="Lucas S."/>
            <person name="Lundell T."/>
            <person name="Martin R."/>
            <person name="McLaughlin D.J."/>
            <person name="Morgenstern I."/>
            <person name="Morin E."/>
            <person name="Murat C."/>
            <person name="Nagy L.G."/>
            <person name="Nolan M."/>
            <person name="Ohm R.A."/>
            <person name="Patyshakuliyeva A."/>
            <person name="Rokas A."/>
            <person name="Ruiz-Duenas F.J."/>
            <person name="Sabat G."/>
            <person name="Salamov A."/>
            <person name="Samejima M."/>
            <person name="Schmutz J."/>
            <person name="Slot J.C."/>
            <person name="St John F."/>
            <person name="Stenlid J."/>
            <person name="Sun H."/>
            <person name="Sun S."/>
            <person name="Syed K."/>
            <person name="Tsang A."/>
            <person name="Wiebenga A."/>
            <person name="Young D."/>
            <person name="Pisabarro A."/>
            <person name="Eastwood D.C."/>
            <person name="Martin F."/>
            <person name="Cullen D."/>
            <person name="Grigoriev I.V."/>
            <person name="Hibbett D.S."/>
        </authorList>
    </citation>
    <scope>NUCLEOTIDE SEQUENCE [LARGE SCALE GENOMIC DNA]</scope>
    <source>
        <strain evidence="5">FP-91666</strain>
    </source>
</reference>
<feature type="region of interest" description="Disordered" evidence="2">
    <location>
        <begin position="595"/>
        <end position="623"/>
    </location>
</feature>
<feature type="active site" description="Proton acceptor" evidence="1">
    <location>
        <position position="163"/>
    </location>
</feature>
<dbReference type="eggNOG" id="ENOG502RJF6">
    <property type="taxonomic scope" value="Eukaryota"/>
</dbReference>
<dbReference type="GO" id="GO:0070007">
    <property type="term" value="F:glutamic-type endopeptidase activity"/>
    <property type="evidence" value="ECO:0007669"/>
    <property type="project" value="InterPro"/>
</dbReference>
<evidence type="ECO:0000256" key="2">
    <source>
        <dbReference type="SAM" id="MobiDB-lite"/>
    </source>
</evidence>
<dbReference type="SUPFAM" id="SSF49899">
    <property type="entry name" value="Concanavalin A-like lectins/glucanases"/>
    <property type="match status" value="1"/>
</dbReference>
<organism evidence="4 5">
    <name type="scientific">Stereum hirsutum (strain FP-91666)</name>
    <name type="common">White-rot fungus</name>
    <dbReference type="NCBI Taxonomy" id="721885"/>
    <lineage>
        <taxon>Eukaryota</taxon>
        <taxon>Fungi</taxon>
        <taxon>Dikarya</taxon>
        <taxon>Basidiomycota</taxon>
        <taxon>Agaricomycotina</taxon>
        <taxon>Agaricomycetes</taxon>
        <taxon>Russulales</taxon>
        <taxon>Stereaceae</taxon>
        <taxon>Stereum</taxon>
    </lineage>
</organism>
<dbReference type="GeneID" id="18802424"/>
<evidence type="ECO:0000313" key="4">
    <source>
        <dbReference type="EMBL" id="EIM79372.1"/>
    </source>
</evidence>
<protein>
    <recommendedName>
        <fullName evidence="6">Concanavalin A-like lectin/glucanase</fullName>
    </recommendedName>
</protein>
<keyword evidence="3" id="KW-0472">Membrane</keyword>
<feature type="compositionally biased region" description="Basic and acidic residues" evidence="2">
    <location>
        <begin position="613"/>
        <end position="623"/>
    </location>
</feature>
<sequence>MAGGLSATSNDIKNAQQQSSNWAGAVLISDSASFTFVTGTFIVPSPSLPHSASGKLGGHSASAWVGIDGDTCSRAILQAGVDFTISESGTRSYHAWYEWFPEFAHDFVDFQIAAGNIVTVTVSVNSSTSGSVIIENNTTGKNATQSLTSTSPLCQTNAEWIVEDYEEGGNLVPLADFGTVKFTDAYATTKSGFEAPTDANIVTMVNVTGLALIADAWTDSTSVTITYQYGFLLSKNSQDAHTSNSVSTPDILTKSSSSTSTIALLVLPSDIVGITDPANTLSVTRSIVAGSSGDSDRVTNPANTPSVTPSVVASNGGESDSVTDPVDTISITRSVTASSDSEGSPHKVNATSVTPSVTASIGSSSVDALPNSLNGNNVASNNSESNTALLAAQITSASIKSSHPLTFPVLLSTSSQDLPDGKSSPLPTFSGSSLSSSPNSPAVGSTSASFQSSAQTSVGPSPTVLANSWKRVPIGAIIGGISGGLTLIVLLLISIFCAYRDRRAVRRSLSAAPQAAIIPFTAETPSHIIFPTRKLIQPSPLTTDDHPSPTTSESAQFPVSVPLPLQTLSETCPVPSSQALPSVIDIHAGTRTMATTPTAPFTSVSQSISTQRGLEREGQFEEQEEKMRGEMDGTAVEHSSADSLPEYESARGDVLIYHEL</sequence>
<dbReference type="InterPro" id="IPR000250">
    <property type="entry name" value="Peptidase_G1"/>
</dbReference>
<dbReference type="InterPro" id="IPR038656">
    <property type="entry name" value="Peptidase_G1_sf"/>
</dbReference>
<feature type="region of interest" description="Disordered" evidence="2">
    <location>
        <begin position="290"/>
        <end position="327"/>
    </location>
</feature>
<feature type="compositionally biased region" description="Polar residues" evidence="2">
    <location>
        <begin position="595"/>
        <end position="610"/>
    </location>
</feature>
<dbReference type="Pfam" id="PF01828">
    <property type="entry name" value="Peptidase_A4"/>
    <property type="match status" value="1"/>
</dbReference>
<dbReference type="OrthoDB" id="2862635at2759"/>
<feature type="region of interest" description="Disordered" evidence="2">
    <location>
        <begin position="416"/>
        <end position="462"/>
    </location>
</feature>
<dbReference type="Proteomes" id="UP000053927">
    <property type="component" value="Unassembled WGS sequence"/>
</dbReference>
<evidence type="ECO:0000313" key="5">
    <source>
        <dbReference type="Proteomes" id="UP000053927"/>
    </source>
</evidence>
<feature type="region of interest" description="Disordered" evidence="2">
    <location>
        <begin position="334"/>
        <end position="353"/>
    </location>
</feature>
<dbReference type="AlphaFoldDB" id="R7RYF7"/>
<evidence type="ECO:0000256" key="3">
    <source>
        <dbReference type="SAM" id="Phobius"/>
    </source>
</evidence>
<keyword evidence="3" id="KW-1133">Transmembrane helix</keyword>
<feature type="region of interest" description="Disordered" evidence="2">
    <location>
        <begin position="537"/>
        <end position="557"/>
    </location>
</feature>
<dbReference type="PRINTS" id="PR00977">
    <property type="entry name" value="SCYTLDPTASE"/>
</dbReference>
<feature type="compositionally biased region" description="Polar residues" evidence="2">
    <location>
        <begin position="548"/>
        <end position="557"/>
    </location>
</feature>
<feature type="compositionally biased region" description="Polar residues" evidence="2">
    <location>
        <begin position="298"/>
        <end position="322"/>
    </location>
</feature>
<dbReference type="EMBL" id="JH687405">
    <property type="protein sequence ID" value="EIM79372.1"/>
    <property type="molecule type" value="Genomic_DNA"/>
</dbReference>
<dbReference type="InterPro" id="IPR013320">
    <property type="entry name" value="ConA-like_dom_sf"/>
</dbReference>
<dbReference type="PANTHER" id="PTHR37536:SF1">
    <property type="entry name" value="ASPERGILLOPEPSIN, PUTAITVE (AFU_ORTHOLOGUE AFUA_7G01200)"/>
    <property type="match status" value="1"/>
</dbReference>
<name>R7RYF7_STEHR</name>
<keyword evidence="3" id="KW-0812">Transmembrane</keyword>